<evidence type="ECO:0000313" key="4">
    <source>
        <dbReference type="Proteomes" id="UP000824469"/>
    </source>
</evidence>
<name>A0AA38GN16_TAXCH</name>
<dbReference type="Pfam" id="PF20736">
    <property type="entry name" value="Glyco_hydro127M"/>
    <property type="match status" value="1"/>
</dbReference>
<dbReference type="InterPro" id="IPR008928">
    <property type="entry name" value="6-hairpin_glycosidase_sf"/>
</dbReference>
<organism evidence="3 4">
    <name type="scientific">Taxus chinensis</name>
    <name type="common">Chinese yew</name>
    <name type="synonym">Taxus wallichiana var. chinensis</name>
    <dbReference type="NCBI Taxonomy" id="29808"/>
    <lineage>
        <taxon>Eukaryota</taxon>
        <taxon>Viridiplantae</taxon>
        <taxon>Streptophyta</taxon>
        <taxon>Embryophyta</taxon>
        <taxon>Tracheophyta</taxon>
        <taxon>Spermatophyta</taxon>
        <taxon>Pinopsida</taxon>
        <taxon>Pinidae</taxon>
        <taxon>Conifers II</taxon>
        <taxon>Cupressales</taxon>
        <taxon>Taxaceae</taxon>
        <taxon>Taxus</taxon>
    </lineage>
</organism>
<dbReference type="PANTHER" id="PTHR31151:SF0">
    <property type="entry name" value="PROLINE-TRNA LIGASE (DUF1680)"/>
    <property type="match status" value="1"/>
</dbReference>
<gene>
    <name evidence="3" type="ORF">KI387_005587</name>
</gene>
<keyword evidence="4" id="KW-1185">Reference proteome</keyword>
<proteinExistence type="predicted"/>
<evidence type="ECO:0000313" key="3">
    <source>
        <dbReference type="EMBL" id="KAH9325409.1"/>
    </source>
</evidence>
<feature type="domain" description="Non-reducing end beta-L-arabinofuranosidase-like GH127 catalytic" evidence="1">
    <location>
        <begin position="1"/>
        <end position="321"/>
    </location>
</feature>
<dbReference type="SUPFAM" id="SSF48208">
    <property type="entry name" value="Six-hairpin glycosidases"/>
    <property type="match status" value="1"/>
</dbReference>
<dbReference type="PANTHER" id="PTHR31151">
    <property type="entry name" value="PROLINE-TRNA LIGASE (DUF1680)"/>
    <property type="match status" value="1"/>
</dbReference>
<feature type="non-terminal residue" evidence="3">
    <location>
        <position position="1"/>
    </location>
</feature>
<feature type="domain" description="Non-reducing end beta-L-arabinofuranosidase-like GH127 middle" evidence="2">
    <location>
        <begin position="334"/>
        <end position="435"/>
    </location>
</feature>
<dbReference type="OMA" id="TITGCDC"/>
<evidence type="ECO:0000259" key="2">
    <source>
        <dbReference type="Pfam" id="PF20736"/>
    </source>
</evidence>
<comment type="caution">
    <text evidence="3">The sequence shown here is derived from an EMBL/GenBank/DDBJ whole genome shotgun (WGS) entry which is preliminary data.</text>
</comment>
<dbReference type="AlphaFoldDB" id="A0AA38GN16"/>
<dbReference type="InterPro" id="IPR012878">
    <property type="entry name" value="Beta-AFase-like_GH127_cat"/>
</dbReference>
<dbReference type="EMBL" id="JAHRHJ020000002">
    <property type="protein sequence ID" value="KAH9325409.1"/>
    <property type="molecule type" value="Genomic_DNA"/>
</dbReference>
<accession>A0AA38GN16</accession>
<reference evidence="3 4" key="1">
    <citation type="journal article" date="2021" name="Nat. Plants">
        <title>The Taxus genome provides insights into paclitaxel biosynthesis.</title>
        <authorList>
            <person name="Xiong X."/>
            <person name="Gou J."/>
            <person name="Liao Q."/>
            <person name="Li Y."/>
            <person name="Zhou Q."/>
            <person name="Bi G."/>
            <person name="Li C."/>
            <person name="Du R."/>
            <person name="Wang X."/>
            <person name="Sun T."/>
            <person name="Guo L."/>
            <person name="Liang H."/>
            <person name="Lu P."/>
            <person name="Wu Y."/>
            <person name="Zhang Z."/>
            <person name="Ro D.K."/>
            <person name="Shang Y."/>
            <person name="Huang S."/>
            <person name="Yan J."/>
        </authorList>
    </citation>
    <scope>NUCLEOTIDE SEQUENCE [LARGE SCALE GENOMIC DNA]</scope>
    <source>
        <strain evidence="3">Ta-2019</strain>
    </source>
</reference>
<dbReference type="Proteomes" id="UP000824469">
    <property type="component" value="Unassembled WGS sequence"/>
</dbReference>
<dbReference type="GO" id="GO:0005975">
    <property type="term" value="P:carbohydrate metabolic process"/>
    <property type="evidence" value="ECO:0007669"/>
    <property type="project" value="InterPro"/>
</dbReference>
<dbReference type="InterPro" id="IPR049046">
    <property type="entry name" value="Beta-AFase-like_GH127_middle"/>
</dbReference>
<feature type="non-terminal residue" evidence="3">
    <location>
        <position position="444"/>
    </location>
</feature>
<evidence type="ECO:0000259" key="1">
    <source>
        <dbReference type="Pfam" id="PF07944"/>
    </source>
</evidence>
<sequence>HYLSSSAMTWAATGNEAIRERMTAVVSALHECQQAMGSGYLSAFPSEEFDRFEMLKPVWAPYYTIHKIMAGLLDQYTFGGNAQALNMILWMAEYFYNRVQNVIKQYTIVRHWDSLNEEVGGMNDVLYRLYTHSGDRKHLELAHLFDKPCFLGLLAVQADDISDLHANTHIPIVVGAQMRYEVVGDQLYKDMSTFFMDIINSSHSYATGGTSVSEFWTYPKRIASLLQTENEESCTTYNMLKVARNLFRWTKAMVYADYYERALTNGVLGIQRGTEPGVMIYMLPQGKGVSKARSYHGWGTKYDSFWCCYGTATESFAKLGDSIYFQEKGTSPNLYIIQFISSTLTWGAIGFTLRQTVQLPSSVDPFLQVVLEFSALENAKVENEEPTMNVRIPFWTTESATATLNSENLFLPSPGNFLTIKRKWTSGDQMFLSFPVGLRTENVK</sequence>
<protein>
    <submittedName>
        <fullName evidence="3">Uncharacterized protein</fullName>
    </submittedName>
</protein>
<dbReference type="Pfam" id="PF07944">
    <property type="entry name" value="Beta-AFase-like_GH127_cat"/>
    <property type="match status" value="1"/>
</dbReference>